<gene>
    <name evidence="3" type="ORF">MCNF_48820</name>
</gene>
<keyword evidence="4" id="KW-1185">Reference proteome</keyword>
<organism evidence="3 4">
    <name type="scientific">Mycolicibacterium confluentis</name>
    <dbReference type="NCBI Taxonomy" id="28047"/>
    <lineage>
        <taxon>Bacteria</taxon>
        <taxon>Bacillati</taxon>
        <taxon>Actinomycetota</taxon>
        <taxon>Actinomycetes</taxon>
        <taxon>Mycobacteriales</taxon>
        <taxon>Mycobacteriaceae</taxon>
        <taxon>Mycolicibacterium</taxon>
    </lineage>
</organism>
<dbReference type="AlphaFoldDB" id="A0A7I7Y3N9"/>
<dbReference type="InterPro" id="IPR051448">
    <property type="entry name" value="CdaR-like_regulators"/>
</dbReference>
<evidence type="ECO:0008006" key="5">
    <source>
        <dbReference type="Google" id="ProtNLM"/>
    </source>
</evidence>
<dbReference type="InterPro" id="IPR012914">
    <property type="entry name" value="PucR_dom"/>
</dbReference>
<feature type="domain" description="Purine catabolism PurC-like" evidence="1">
    <location>
        <begin position="21"/>
        <end position="133"/>
    </location>
</feature>
<reference evidence="3" key="2">
    <citation type="submission" date="2020-02" db="EMBL/GenBank/DDBJ databases">
        <authorList>
            <person name="Matsumoto Y."/>
            <person name="Motooka D."/>
            <person name="Nakamura S."/>
        </authorList>
    </citation>
    <scope>NUCLEOTIDE SEQUENCE</scope>
    <source>
        <strain evidence="3">JCM 13671</strain>
    </source>
</reference>
<dbReference type="EMBL" id="AP022612">
    <property type="protein sequence ID" value="BBZ36277.1"/>
    <property type="molecule type" value="Genomic_DNA"/>
</dbReference>
<evidence type="ECO:0000313" key="4">
    <source>
        <dbReference type="Proteomes" id="UP000466931"/>
    </source>
</evidence>
<dbReference type="InterPro" id="IPR025736">
    <property type="entry name" value="PucR_C-HTH_dom"/>
</dbReference>
<accession>A0A7I7Y3N9</accession>
<feature type="domain" description="PucR C-terminal helix-turn-helix" evidence="2">
    <location>
        <begin position="396"/>
        <end position="452"/>
    </location>
</feature>
<dbReference type="Gene3D" id="1.10.10.2840">
    <property type="entry name" value="PucR C-terminal helix-turn-helix domain"/>
    <property type="match status" value="1"/>
</dbReference>
<evidence type="ECO:0000313" key="3">
    <source>
        <dbReference type="EMBL" id="BBZ36277.1"/>
    </source>
</evidence>
<dbReference type="Pfam" id="PF07905">
    <property type="entry name" value="PucR"/>
    <property type="match status" value="1"/>
</dbReference>
<evidence type="ECO:0000259" key="1">
    <source>
        <dbReference type="Pfam" id="PF07905"/>
    </source>
</evidence>
<protein>
    <recommendedName>
        <fullName evidence="5">PucR family transcriptional regulator</fullName>
    </recommendedName>
</protein>
<sequence>MVSPLQRGTDSAAPTLRDLLDAPGVGLVAPAGPAQDLDRTISWAHTTELRDPSRYLRGGELVCTVGISLQSPEDCLTFADSLAKSNAAGICFGVGDGHDVVPSALLAQCRVHGLPVLVASPDVPFSRVSRFVAEYGLDVEIAVARATNALVPELLSSLRRHESTRELLDTAGRMLECSFVLTPAGAHDGGEAMASVEVPGVGTLGWIGLGERPEPGLLDLIARFVRATQGQQDVEAALTRERVGQLLSLVERRMLLPDALGQLLAWPGFTAETLICSAWPAGAGALLSMAFPEALVGDAPDLCLMLSTDLLEVVDDLSLPSGHSAPVPLIEVGSAIGQARIALDLAQRRGHRVGPGQLSSLDSLLEQLPLAQLAPFRQQLIDPLAQMDRRRGTQHVRTLRTFLAADGSLSETARQLYLHINTVRHRLGRIHELTGRDPFKHADQAAFAIGLHTARREDRT</sequence>
<dbReference type="Pfam" id="PF13556">
    <property type="entry name" value="HTH_30"/>
    <property type="match status" value="1"/>
</dbReference>
<evidence type="ECO:0000259" key="2">
    <source>
        <dbReference type="Pfam" id="PF13556"/>
    </source>
</evidence>
<reference evidence="3" key="1">
    <citation type="journal article" date="2019" name="Emerg. Microbes Infect.">
        <title>Comprehensive subspecies identification of 175 nontuberculous mycobacteria species based on 7547 genomic profiles.</title>
        <authorList>
            <person name="Matsumoto Y."/>
            <person name="Kinjo T."/>
            <person name="Motooka D."/>
            <person name="Nabeya D."/>
            <person name="Jung N."/>
            <person name="Uechi K."/>
            <person name="Horii T."/>
            <person name="Iida T."/>
            <person name="Fujita J."/>
            <person name="Nakamura S."/>
        </authorList>
    </citation>
    <scope>NUCLEOTIDE SEQUENCE [LARGE SCALE GENOMIC DNA]</scope>
    <source>
        <strain evidence="3">JCM 13671</strain>
    </source>
</reference>
<dbReference type="Proteomes" id="UP000466931">
    <property type="component" value="Chromosome"/>
</dbReference>
<dbReference type="InterPro" id="IPR042070">
    <property type="entry name" value="PucR_C-HTH_sf"/>
</dbReference>
<name>A0A7I7Y3N9_9MYCO</name>
<dbReference type="PANTHER" id="PTHR33744:SF17">
    <property type="entry name" value="CONSERVED PROTEIN"/>
    <property type="match status" value="1"/>
</dbReference>
<dbReference type="PANTHER" id="PTHR33744">
    <property type="entry name" value="CARBOHYDRATE DIACID REGULATOR"/>
    <property type="match status" value="1"/>
</dbReference>
<dbReference type="RefSeq" id="WP_179965800.1">
    <property type="nucleotide sequence ID" value="NZ_AP022612.1"/>
</dbReference>
<proteinExistence type="predicted"/>